<feature type="repeat" description="PPR" evidence="3">
    <location>
        <begin position="154"/>
        <end position="188"/>
    </location>
</feature>
<accession>A0ABM1QFY8</accession>
<dbReference type="Proteomes" id="UP000694864">
    <property type="component" value="Chromosome 9"/>
</dbReference>
<evidence type="ECO:0000256" key="3">
    <source>
        <dbReference type="PROSITE-ProRule" id="PRU00708"/>
    </source>
</evidence>
<reference evidence="5" key="1">
    <citation type="journal article" date="2014" name="Nat. Commun.">
        <title>The emerging biofuel crop Camelina sativa retains a highly undifferentiated hexaploid genome structure.</title>
        <authorList>
            <person name="Kagale S."/>
            <person name="Koh C."/>
            <person name="Nixon J."/>
            <person name="Bollina V."/>
            <person name="Clarke W.E."/>
            <person name="Tuteja R."/>
            <person name="Spillane C."/>
            <person name="Robinson S.J."/>
            <person name="Links M.G."/>
            <person name="Clarke C."/>
            <person name="Higgins E.E."/>
            <person name="Huebert T."/>
            <person name="Sharpe A.G."/>
            <person name="Parkin I.A."/>
        </authorList>
    </citation>
    <scope>NUCLEOTIDE SEQUENCE [LARGE SCALE GENOMIC DNA]</scope>
    <source>
        <strain evidence="5">cv. DH55</strain>
    </source>
</reference>
<evidence type="ECO:0000256" key="4">
    <source>
        <dbReference type="SAM" id="MobiDB-lite"/>
    </source>
</evidence>
<evidence type="ECO:0000313" key="5">
    <source>
        <dbReference type="Proteomes" id="UP000694864"/>
    </source>
</evidence>
<dbReference type="Pfam" id="PF13041">
    <property type="entry name" value="PPR_2"/>
    <property type="match status" value="1"/>
</dbReference>
<evidence type="ECO:0000256" key="2">
    <source>
        <dbReference type="ARBA" id="ARBA00022737"/>
    </source>
</evidence>
<feature type="repeat" description="PPR" evidence="3">
    <location>
        <begin position="224"/>
        <end position="258"/>
    </location>
</feature>
<name>A0ABM1QFY8_CAMSA</name>
<protein>
    <submittedName>
        <fullName evidence="6">Pentatricopeptide repeat-containing protein At1g64100-like</fullName>
    </submittedName>
</protein>
<feature type="repeat" description="PPR" evidence="3">
    <location>
        <begin position="119"/>
        <end position="153"/>
    </location>
</feature>
<comment type="similarity">
    <text evidence="1">Belongs to the PPR family. P subfamily.</text>
</comment>
<reference evidence="6" key="2">
    <citation type="submission" date="2025-08" db="UniProtKB">
        <authorList>
            <consortium name="RefSeq"/>
        </authorList>
    </citation>
    <scope>IDENTIFICATION</scope>
    <source>
        <tissue evidence="6">Leaf</tissue>
    </source>
</reference>
<proteinExistence type="inferred from homology"/>
<evidence type="ECO:0000256" key="1">
    <source>
        <dbReference type="ARBA" id="ARBA00007626"/>
    </source>
</evidence>
<keyword evidence="5" id="KW-1185">Reference proteome</keyword>
<dbReference type="NCBIfam" id="TIGR00756">
    <property type="entry name" value="PPR"/>
    <property type="match status" value="4"/>
</dbReference>
<dbReference type="Pfam" id="PF12854">
    <property type="entry name" value="PPR_1"/>
    <property type="match status" value="1"/>
</dbReference>
<evidence type="ECO:0000313" key="6">
    <source>
        <dbReference type="RefSeq" id="XP_019085676.1"/>
    </source>
</evidence>
<gene>
    <name evidence="6" type="primary">LOC109126509</name>
</gene>
<feature type="repeat" description="PPR" evidence="3">
    <location>
        <begin position="189"/>
        <end position="223"/>
    </location>
</feature>
<dbReference type="PROSITE" id="PS51375">
    <property type="entry name" value="PPR"/>
    <property type="match status" value="4"/>
</dbReference>
<dbReference type="GeneID" id="109126509"/>
<dbReference type="PANTHER" id="PTHR47941">
    <property type="entry name" value="PENTATRICOPEPTIDE REPEAT-CONTAINING PROTEIN 3, MITOCHONDRIAL"/>
    <property type="match status" value="1"/>
</dbReference>
<keyword evidence="2" id="KW-0677">Repeat</keyword>
<dbReference type="RefSeq" id="XP_019085676.1">
    <property type="nucleotide sequence ID" value="XM_019230131.1"/>
</dbReference>
<organism evidence="5 6">
    <name type="scientific">Camelina sativa</name>
    <name type="common">False flax</name>
    <name type="synonym">Myagrum sativum</name>
    <dbReference type="NCBI Taxonomy" id="90675"/>
    <lineage>
        <taxon>Eukaryota</taxon>
        <taxon>Viridiplantae</taxon>
        <taxon>Streptophyta</taxon>
        <taxon>Embryophyta</taxon>
        <taxon>Tracheophyta</taxon>
        <taxon>Spermatophyta</taxon>
        <taxon>Magnoliopsida</taxon>
        <taxon>eudicotyledons</taxon>
        <taxon>Gunneridae</taxon>
        <taxon>Pentapetalae</taxon>
        <taxon>rosids</taxon>
        <taxon>malvids</taxon>
        <taxon>Brassicales</taxon>
        <taxon>Brassicaceae</taxon>
        <taxon>Camelineae</taxon>
        <taxon>Camelina</taxon>
    </lineage>
</organism>
<dbReference type="InterPro" id="IPR002885">
    <property type="entry name" value="PPR_rpt"/>
</dbReference>
<dbReference type="InterPro" id="IPR011990">
    <property type="entry name" value="TPR-like_helical_dom_sf"/>
</dbReference>
<sequence>MLARVCSRSESSATAYARLFSTRLGNRRGGAKKSSKVEKSKPSLSGGTFGGESLKLRSGSHYIKCLDDAIDLFDDMVRSHPFPSPIDFSKVIGVVVKMERPDVAISLYQKMGMRRIPFDIYSFNILMKCFCDCHKLSFALSTFGKITKLGFHPDVVTFNTLLHGLCLQDRISEAVALFDHMVETRFTPSVVTFNTLIHGLCLQDRISEAVALYDHMVETRLTPDVVTFNILMNGLCMEGRVLEATALLDRMVEEGHEPNEVTYGTIVNGLCMME</sequence>
<dbReference type="Gene3D" id="1.25.40.10">
    <property type="entry name" value="Tetratricopeptide repeat domain"/>
    <property type="match status" value="2"/>
</dbReference>
<feature type="region of interest" description="Disordered" evidence="4">
    <location>
        <begin position="26"/>
        <end position="45"/>
    </location>
</feature>